<dbReference type="Gene3D" id="3.30.830.10">
    <property type="entry name" value="Metalloenzyme, LuxS/M16 peptidase-like"/>
    <property type="match status" value="2"/>
</dbReference>
<keyword evidence="5" id="KW-1185">Reference proteome</keyword>
<dbReference type="Proteomes" id="UP000284120">
    <property type="component" value="Unassembled WGS sequence"/>
</dbReference>
<dbReference type="OrthoDB" id="9811314at2"/>
<dbReference type="Pfam" id="PF05193">
    <property type="entry name" value="Peptidase_M16_C"/>
    <property type="match status" value="1"/>
</dbReference>
<sequence>MEYNVHTLKNGIRLLHVPAASAISHACILVNAGSRDEDEQQMGLAHFIEHLIFKRTEKRNTTQILNRLESVGADLNAYTTKEYTCIHASFLHPFLDRTLELFNDIVFHSTFPEEEMEKEKGVILDEIASYLDQPEEAINDDFEDLLFKGHQLGKNILGTPETVEKLSKKDIQAFVKNHYRTDQIVVAVLGNYNFNKLVKIGEKYFAEIEENTAASQRVAPSGNPALHQMVDKQIAQSHCMMGMQTYSLHHPYKTGLLLLNNLFGGTGMSSILNLQLREKYGIAYTIESAYSPLSDTGIFAIYFGTDVEKAEKAMKLIRKEMDKLKQKPLTEIQLHKAQSKFIGQIALGEENRIGLIIAMAKSLLDYQHIDSLETVFQKIRKVTVKDMTEIVNEVFDQRQWTSLVFNPTE</sequence>
<dbReference type="InterPro" id="IPR011249">
    <property type="entry name" value="Metalloenz_LuxS/M16"/>
</dbReference>
<evidence type="ECO:0000256" key="1">
    <source>
        <dbReference type="ARBA" id="ARBA00007261"/>
    </source>
</evidence>
<dbReference type="EMBL" id="SAYW01000005">
    <property type="protein sequence ID" value="RWU05761.1"/>
    <property type="molecule type" value="Genomic_DNA"/>
</dbReference>
<name>A0A3S3SQM9_9SPHI</name>
<reference evidence="4 5" key="1">
    <citation type="submission" date="2018-06" db="EMBL/GenBank/DDBJ databases">
        <title>Pedobacter endophyticus sp. nov., an endophytic bacterium isolated from a leaf of Triticum aestivum.</title>
        <authorList>
            <person name="Zhang L."/>
        </authorList>
    </citation>
    <scope>NUCLEOTIDE SEQUENCE [LARGE SCALE GENOMIC DNA]</scope>
    <source>
        <strain evidence="4 5">CM134L-2</strain>
    </source>
</reference>
<dbReference type="SUPFAM" id="SSF63411">
    <property type="entry name" value="LuxS/MPP-like metallohydrolase"/>
    <property type="match status" value="2"/>
</dbReference>
<evidence type="ECO:0000259" key="3">
    <source>
        <dbReference type="Pfam" id="PF05193"/>
    </source>
</evidence>
<feature type="domain" description="Peptidase M16 N-terminal" evidence="2">
    <location>
        <begin position="22"/>
        <end position="159"/>
    </location>
</feature>
<protein>
    <submittedName>
        <fullName evidence="4">Insulinase family protein</fullName>
    </submittedName>
</protein>
<dbReference type="RefSeq" id="WP_113648520.1">
    <property type="nucleotide sequence ID" value="NZ_QMHN01000005.1"/>
</dbReference>
<proteinExistence type="inferred from homology"/>
<dbReference type="InterPro" id="IPR007863">
    <property type="entry name" value="Peptidase_M16_C"/>
</dbReference>
<dbReference type="PANTHER" id="PTHR11851">
    <property type="entry name" value="METALLOPROTEASE"/>
    <property type="match status" value="1"/>
</dbReference>
<dbReference type="GO" id="GO:0046872">
    <property type="term" value="F:metal ion binding"/>
    <property type="evidence" value="ECO:0007669"/>
    <property type="project" value="InterPro"/>
</dbReference>
<gene>
    <name evidence="4" type="ORF">DPV69_14850</name>
</gene>
<evidence type="ECO:0000313" key="4">
    <source>
        <dbReference type="EMBL" id="RWU05761.1"/>
    </source>
</evidence>
<dbReference type="InterPro" id="IPR050361">
    <property type="entry name" value="MPP/UQCRC_Complex"/>
</dbReference>
<evidence type="ECO:0000259" key="2">
    <source>
        <dbReference type="Pfam" id="PF00675"/>
    </source>
</evidence>
<evidence type="ECO:0000313" key="5">
    <source>
        <dbReference type="Proteomes" id="UP000284120"/>
    </source>
</evidence>
<dbReference type="Pfam" id="PF00675">
    <property type="entry name" value="Peptidase_M16"/>
    <property type="match status" value="1"/>
</dbReference>
<dbReference type="AlphaFoldDB" id="A0A3S3SQM9"/>
<accession>A0A3S3SQM9</accession>
<feature type="domain" description="Peptidase M16 C-terminal" evidence="3">
    <location>
        <begin position="165"/>
        <end position="340"/>
    </location>
</feature>
<comment type="similarity">
    <text evidence="1">Belongs to the peptidase M16 family.</text>
</comment>
<dbReference type="InterPro" id="IPR011765">
    <property type="entry name" value="Pept_M16_N"/>
</dbReference>
<dbReference type="PANTHER" id="PTHR11851:SF49">
    <property type="entry name" value="MITOCHONDRIAL-PROCESSING PEPTIDASE SUBUNIT ALPHA"/>
    <property type="match status" value="1"/>
</dbReference>
<organism evidence="4 5">
    <name type="scientific">Pedobacter chitinilyticus</name>
    <dbReference type="NCBI Taxonomy" id="2233776"/>
    <lineage>
        <taxon>Bacteria</taxon>
        <taxon>Pseudomonadati</taxon>
        <taxon>Bacteroidota</taxon>
        <taxon>Sphingobacteriia</taxon>
        <taxon>Sphingobacteriales</taxon>
        <taxon>Sphingobacteriaceae</taxon>
        <taxon>Pedobacter</taxon>
    </lineage>
</organism>
<comment type="caution">
    <text evidence="4">The sequence shown here is derived from an EMBL/GenBank/DDBJ whole genome shotgun (WGS) entry which is preliminary data.</text>
</comment>